<gene>
    <name evidence="3" type="ORF">NBRC3257_3061</name>
</gene>
<dbReference type="SMART" id="SM00530">
    <property type="entry name" value="HTH_XRE"/>
    <property type="match status" value="1"/>
</dbReference>
<dbReference type="Gene3D" id="2.60.120.10">
    <property type="entry name" value="Jelly Rolls"/>
    <property type="match status" value="1"/>
</dbReference>
<dbReference type="Pfam" id="PF07883">
    <property type="entry name" value="Cupin_2"/>
    <property type="match status" value="1"/>
</dbReference>
<dbReference type="Proteomes" id="UP000018209">
    <property type="component" value="Unassembled WGS sequence"/>
</dbReference>
<reference evidence="3 4" key="1">
    <citation type="submission" date="2013-08" db="EMBL/GenBank/DDBJ databases">
        <title>Gluconobacter thailandicus NBRC 3257 whole genome sequence.</title>
        <authorList>
            <person name="Matsutani M."/>
            <person name="Yakushi T."/>
            <person name="Matsushita K."/>
        </authorList>
    </citation>
    <scope>NUCLEOTIDE SEQUENCE [LARGE SCALE GENOMIC DNA]</scope>
    <source>
        <strain evidence="3 4">NBRC 3257</strain>
    </source>
</reference>
<dbReference type="PANTHER" id="PTHR46797">
    <property type="entry name" value="HTH-TYPE TRANSCRIPTIONAL REGULATOR"/>
    <property type="match status" value="1"/>
</dbReference>
<organism evidence="3 4">
    <name type="scientific">Gluconobacter thailandicus NBRC 3257</name>
    <dbReference type="NCBI Taxonomy" id="1381097"/>
    <lineage>
        <taxon>Bacteria</taxon>
        <taxon>Pseudomonadati</taxon>
        <taxon>Pseudomonadota</taxon>
        <taxon>Alphaproteobacteria</taxon>
        <taxon>Acetobacterales</taxon>
        <taxon>Acetobacteraceae</taxon>
        <taxon>Gluconobacter</taxon>
    </lineage>
</organism>
<dbReference type="Gene3D" id="1.10.260.40">
    <property type="entry name" value="lambda repressor-like DNA-binding domains"/>
    <property type="match status" value="1"/>
</dbReference>
<dbReference type="InterPro" id="IPR050807">
    <property type="entry name" value="TransReg_Diox_bact_type"/>
</dbReference>
<dbReference type="CDD" id="cd00093">
    <property type="entry name" value="HTH_XRE"/>
    <property type="match status" value="1"/>
</dbReference>
<dbReference type="EMBL" id="BASM01000042">
    <property type="protein sequence ID" value="GAD28062.1"/>
    <property type="molecule type" value="Genomic_DNA"/>
</dbReference>
<dbReference type="RefSeq" id="WP_007283959.1">
    <property type="nucleotide sequence ID" value="NZ_BASM01000042.1"/>
</dbReference>
<evidence type="ECO:0000313" key="3">
    <source>
        <dbReference type="EMBL" id="GAD28062.1"/>
    </source>
</evidence>
<keyword evidence="1" id="KW-0238">DNA-binding</keyword>
<accession>A0ABQ0J0S0</accession>
<dbReference type="InterPro" id="IPR001387">
    <property type="entry name" value="Cro/C1-type_HTH"/>
</dbReference>
<dbReference type="InterPro" id="IPR013096">
    <property type="entry name" value="Cupin_2"/>
</dbReference>
<evidence type="ECO:0000313" key="4">
    <source>
        <dbReference type="Proteomes" id="UP000018209"/>
    </source>
</evidence>
<sequence length="180" mass="19888">MDIGGTLYELRTRRGLSQRELARRCGVANGTISLIESNAINPSVGLLRQIVDAFPMSLSEFFAFEQAEERKLFYKAVELRDIGGRGISLRQVGTSMNNRALQILNETYAPRTDTGKTMLQHKGEEGGVIVRGELEVTAGDQRAILGPGDAYYFDSNIPHRFRNIGNEPCHLISASTPPSF</sequence>
<protein>
    <submittedName>
        <fullName evidence="3">Aldehyde dehydrogenase</fullName>
    </submittedName>
</protein>
<dbReference type="Pfam" id="PF01381">
    <property type="entry name" value="HTH_3"/>
    <property type="match status" value="1"/>
</dbReference>
<keyword evidence="4" id="KW-1185">Reference proteome</keyword>
<name>A0ABQ0J0S0_GLUTH</name>
<dbReference type="InterPro" id="IPR014710">
    <property type="entry name" value="RmlC-like_jellyroll"/>
</dbReference>
<dbReference type="SUPFAM" id="SSF47413">
    <property type="entry name" value="lambda repressor-like DNA-binding domains"/>
    <property type="match status" value="1"/>
</dbReference>
<comment type="caution">
    <text evidence="3">The sequence shown here is derived from an EMBL/GenBank/DDBJ whole genome shotgun (WGS) entry which is preliminary data.</text>
</comment>
<evidence type="ECO:0000259" key="2">
    <source>
        <dbReference type="PROSITE" id="PS50943"/>
    </source>
</evidence>
<evidence type="ECO:0000256" key="1">
    <source>
        <dbReference type="ARBA" id="ARBA00023125"/>
    </source>
</evidence>
<feature type="domain" description="HTH cro/C1-type" evidence="2">
    <location>
        <begin position="7"/>
        <end position="61"/>
    </location>
</feature>
<dbReference type="PROSITE" id="PS50943">
    <property type="entry name" value="HTH_CROC1"/>
    <property type="match status" value="1"/>
</dbReference>
<dbReference type="InterPro" id="IPR011051">
    <property type="entry name" value="RmlC_Cupin_sf"/>
</dbReference>
<dbReference type="CDD" id="cd02209">
    <property type="entry name" value="cupin_XRE_C"/>
    <property type="match status" value="1"/>
</dbReference>
<dbReference type="SUPFAM" id="SSF51182">
    <property type="entry name" value="RmlC-like cupins"/>
    <property type="match status" value="1"/>
</dbReference>
<dbReference type="InterPro" id="IPR010982">
    <property type="entry name" value="Lambda_DNA-bd_dom_sf"/>
</dbReference>
<dbReference type="PANTHER" id="PTHR46797:SF11">
    <property type="entry name" value="HTH-TYPE TRANSCRIPTIONAL REGULATOR PUUR"/>
    <property type="match status" value="1"/>
</dbReference>
<proteinExistence type="predicted"/>